<evidence type="ECO:0000313" key="3">
    <source>
        <dbReference type="Proteomes" id="UP000014975"/>
    </source>
</evidence>
<reference evidence="2 3" key="1">
    <citation type="journal article" date="2013" name="Genome Announc.">
        <title>Draft genome sequences for three mercury-methylating, sulfate-reducing bacteria.</title>
        <authorList>
            <person name="Brown S.D."/>
            <person name="Hurt R.A.Jr."/>
            <person name="Gilmour C.C."/>
            <person name="Elias D.A."/>
        </authorList>
    </citation>
    <scope>NUCLEOTIDE SEQUENCE [LARGE SCALE GENOMIC DNA]</scope>
    <source>
        <strain evidence="2 3">DSM 16529</strain>
    </source>
</reference>
<comment type="caution">
    <text evidence="2">The sequence shown here is derived from an EMBL/GenBank/DDBJ whole genome shotgun (WGS) entry which is preliminary data.</text>
</comment>
<keyword evidence="1" id="KW-0472">Membrane</keyword>
<evidence type="ECO:0000256" key="1">
    <source>
        <dbReference type="SAM" id="Phobius"/>
    </source>
</evidence>
<dbReference type="AlphaFoldDB" id="S7UKL4"/>
<keyword evidence="1" id="KW-1133">Transmembrane helix</keyword>
<sequence length="125" mass="14029">MAMTMEPLIDAYFETLTEHCAIAKYSAIFLYCIESIITLCIRRTKKSSRDDLYYGFQNNLSLTRFLILRLSIGLFIVIEPMATERGASCSPDYILIFVLLGLIVHGVRTMLAGKRAKASSDAHNA</sequence>
<protein>
    <submittedName>
        <fullName evidence="2">Uncharacterized protein</fullName>
    </submittedName>
</protein>
<dbReference type="Proteomes" id="UP000014975">
    <property type="component" value="Unassembled WGS sequence"/>
</dbReference>
<feature type="transmembrane region" description="Helical" evidence="1">
    <location>
        <begin position="93"/>
        <end position="111"/>
    </location>
</feature>
<feature type="transmembrane region" description="Helical" evidence="1">
    <location>
        <begin position="22"/>
        <end position="41"/>
    </location>
</feature>
<organism evidence="2 3">
    <name type="scientific">Alkalidesulfovibrio alkalitolerans DSM 16529</name>
    <dbReference type="NCBI Taxonomy" id="1121439"/>
    <lineage>
        <taxon>Bacteria</taxon>
        <taxon>Pseudomonadati</taxon>
        <taxon>Thermodesulfobacteriota</taxon>
        <taxon>Desulfovibrionia</taxon>
        <taxon>Desulfovibrionales</taxon>
        <taxon>Desulfovibrionaceae</taxon>
        <taxon>Alkalidesulfovibrio</taxon>
    </lineage>
</organism>
<name>S7UKL4_9BACT</name>
<accession>S7UKL4</accession>
<keyword evidence="1" id="KW-0812">Transmembrane</keyword>
<feature type="transmembrane region" description="Helical" evidence="1">
    <location>
        <begin position="62"/>
        <end position="81"/>
    </location>
</feature>
<keyword evidence="3" id="KW-1185">Reference proteome</keyword>
<proteinExistence type="predicted"/>
<gene>
    <name evidence="2" type="ORF">dsat_0027</name>
</gene>
<dbReference type="EMBL" id="ATHI01000011">
    <property type="protein sequence ID" value="EPR34379.1"/>
    <property type="molecule type" value="Genomic_DNA"/>
</dbReference>
<evidence type="ECO:0000313" key="2">
    <source>
        <dbReference type="EMBL" id="EPR34379.1"/>
    </source>
</evidence>
<dbReference type="PATRIC" id="fig|1121439.3.peg.1240"/>